<feature type="compositionally biased region" description="Basic residues" evidence="6">
    <location>
        <begin position="367"/>
        <end position="376"/>
    </location>
</feature>
<dbReference type="PANTHER" id="PTHR12181">
    <property type="entry name" value="LIPIN"/>
    <property type="match status" value="1"/>
</dbReference>
<feature type="compositionally biased region" description="Basic residues" evidence="6">
    <location>
        <begin position="140"/>
        <end position="151"/>
    </location>
</feature>
<dbReference type="GO" id="GO:0009062">
    <property type="term" value="P:fatty acid catabolic process"/>
    <property type="evidence" value="ECO:0007669"/>
    <property type="project" value="TreeGrafter"/>
</dbReference>
<dbReference type="InterPro" id="IPR007651">
    <property type="entry name" value="Lipin_N"/>
</dbReference>
<dbReference type="InterPro" id="IPR031703">
    <property type="entry name" value="Lipin_mid"/>
</dbReference>
<dbReference type="SUPFAM" id="SSF56784">
    <property type="entry name" value="HAD-like"/>
    <property type="match status" value="1"/>
</dbReference>
<gene>
    <name evidence="8" type="primary">Lpin3</name>
    <name evidence="8" type="ORF">FOF47_R15121</name>
</gene>
<evidence type="ECO:0000256" key="4">
    <source>
        <dbReference type="ARBA" id="ARBA00012638"/>
    </source>
</evidence>
<dbReference type="GO" id="GO:0008195">
    <property type="term" value="F:phosphatidate phosphatase activity"/>
    <property type="evidence" value="ECO:0007669"/>
    <property type="project" value="UniProtKB-EC"/>
</dbReference>
<feature type="region of interest" description="Disordered" evidence="6">
    <location>
        <begin position="115"/>
        <end position="206"/>
    </location>
</feature>
<dbReference type="InterPro" id="IPR026058">
    <property type="entry name" value="LIPIN"/>
</dbReference>
<protein>
    <recommendedName>
        <fullName evidence="4">phosphatidate phosphatase</fullName>
        <ecNumber evidence="4">3.1.3.4</ecNumber>
    </recommendedName>
</protein>
<evidence type="ECO:0000256" key="6">
    <source>
        <dbReference type="SAM" id="MobiDB-lite"/>
    </source>
</evidence>
<accession>A0A6G1AFA5</accession>
<feature type="compositionally biased region" description="Polar residues" evidence="6">
    <location>
        <begin position="570"/>
        <end position="588"/>
    </location>
</feature>
<comment type="cofactor">
    <cofactor evidence="2">
        <name>Mg(2+)</name>
        <dbReference type="ChEBI" id="CHEBI:18420"/>
    </cofactor>
</comment>
<keyword evidence="9" id="KW-1185">Reference proteome</keyword>
<dbReference type="InterPro" id="IPR023214">
    <property type="entry name" value="HAD_sf"/>
</dbReference>
<dbReference type="Pfam" id="PF04571">
    <property type="entry name" value="Lipin_N"/>
    <property type="match status" value="1"/>
</dbReference>
<comment type="similarity">
    <text evidence="3">Belongs to the lipin family.</text>
</comment>
<dbReference type="GO" id="GO:0019432">
    <property type="term" value="P:triglyceride biosynthetic process"/>
    <property type="evidence" value="ECO:0007669"/>
    <property type="project" value="TreeGrafter"/>
</dbReference>
<proteinExistence type="inferred from homology"/>
<feature type="non-terminal residue" evidence="8">
    <location>
        <position position="1"/>
    </location>
</feature>
<evidence type="ECO:0000256" key="3">
    <source>
        <dbReference type="ARBA" id="ARBA00005476"/>
    </source>
</evidence>
<dbReference type="Proteomes" id="UP000475037">
    <property type="component" value="Unassembled WGS sequence"/>
</dbReference>
<keyword evidence="5" id="KW-0378">Hydrolase</keyword>
<dbReference type="Gene3D" id="3.40.50.1000">
    <property type="entry name" value="HAD superfamily/HAD-like"/>
    <property type="match status" value="1"/>
</dbReference>
<name>A0A6G1AFA5_CROCR</name>
<evidence type="ECO:0000313" key="8">
    <source>
        <dbReference type="EMBL" id="KAF0874297.1"/>
    </source>
</evidence>
<feature type="domain" description="LNS2/PITP" evidence="7">
    <location>
        <begin position="667"/>
        <end position="823"/>
    </location>
</feature>
<dbReference type="GO" id="GO:0003713">
    <property type="term" value="F:transcription coactivator activity"/>
    <property type="evidence" value="ECO:0007669"/>
    <property type="project" value="TreeGrafter"/>
</dbReference>
<sequence length="878" mass="97128">MNYVGQLAETVFGTVKEIYRGLNPATLSGGIDVLVVKQVDGSFRCSPFHVRFGKLGVLRSREKVVDIEINGEPVDLHMKLGDSGEAFFIQELDSDDEHVPPRLCTSPIPCGGLSGLPSDSQLSTDSETEAIIIEGVASTGRKKRRRRRKPRRKEDTVAAHSSSEELETGAESELSLLEKPRQEPPGTVQSEVESSPQAKDIYPYSDGEWCPQASLLPDVLTTSPKSDSELELRTPEPSPLRAESHLQWAWGRLPKVAKAEWPESSKVADGSAAAAPPLQGEPITPSAPVAGVDPSGPLILQTGAGADLLPADTEPPALVGPPLPTPERKKTKTQSRRDPGLPPPSKSWSWAGLEAPVPARQPEGVSRRKGSLKRSQHLGPSDIYLDDLPSLDSENAALYFPQSDCGLGPRRWSEPNSQKPLEDLNPEQEVEPTLDPVDMIVLSLCGGLADSRDISREKFNQHIVSYQDLVQNPGLLEHPNLVVKINEKHYNWAVAAPMILSLQAFQKNLPKSTVDKLEKEKMPRKGGRWWFSWRRRDFPAEEVSGHGQGYGPHRQEAGFTRCMFFPQRSAQAEKSTAREQQGTKTDMLSSEDDAPESPVILEVPSLPPSPPAYTPTYRKSLRLSSSQIRRLNLREGANDVVFSVTTQYQGTCRCRATIYLWKWDDKVVISDIDGTITKSDALGHILPQLGKDWTHQGITSLYHKIHLNGYKFLYCSARAIGMAELTKSYLQWVSERGCGLPMGPLLLSPSSLFSALHREVIEKNPEVFKIACLSDIQQLFLPHGQPFYAAFGNRPNDVTAYRRVGLPASRIFTVNPRGELIQELMKNHKSTYERLGEVVELLFPPVARGPSTDLAHPEYSNCCYWREPLATVDFDALA</sequence>
<dbReference type="AlphaFoldDB" id="A0A6G1AFA5"/>
<evidence type="ECO:0000313" key="9">
    <source>
        <dbReference type="Proteomes" id="UP000475037"/>
    </source>
</evidence>
<dbReference type="PANTHER" id="PTHR12181:SF62">
    <property type="entry name" value="PHOSPHATIDATE PHOSPHATASE LPIN3"/>
    <property type="match status" value="1"/>
</dbReference>
<dbReference type="InterPro" id="IPR031315">
    <property type="entry name" value="LNS2/PITP"/>
</dbReference>
<dbReference type="Pfam" id="PF16876">
    <property type="entry name" value="Lipin_mid"/>
    <property type="match status" value="1"/>
</dbReference>
<feature type="region of interest" description="Disordered" evidence="6">
    <location>
        <begin position="570"/>
        <end position="595"/>
    </location>
</feature>
<dbReference type="EC" id="3.1.3.4" evidence="4"/>
<reference evidence="8 9" key="1">
    <citation type="submission" date="2019-11" db="EMBL/GenBank/DDBJ databases">
        <authorList>
            <person name="Yang C."/>
            <person name="Li F."/>
        </authorList>
    </citation>
    <scope>NUCLEOTIDE SEQUENCE [LARGE SCALE GENOMIC DNA]</scope>
    <source>
        <strain evidence="8">KB4526</strain>
        <tissue evidence="8">Muscle</tissue>
    </source>
</reference>
<dbReference type="GO" id="GO:0032869">
    <property type="term" value="P:cellular response to insulin stimulus"/>
    <property type="evidence" value="ECO:0007669"/>
    <property type="project" value="TreeGrafter"/>
</dbReference>
<evidence type="ECO:0000259" key="7">
    <source>
        <dbReference type="SMART" id="SM00775"/>
    </source>
</evidence>
<comment type="caution">
    <text evidence="8">The sequence shown here is derived from an EMBL/GenBank/DDBJ whole genome shotgun (WGS) entry which is preliminary data.</text>
</comment>
<organism evidence="8 9">
    <name type="scientific">Crocuta crocuta</name>
    <name type="common">Spotted hyena</name>
    <dbReference type="NCBI Taxonomy" id="9678"/>
    <lineage>
        <taxon>Eukaryota</taxon>
        <taxon>Metazoa</taxon>
        <taxon>Chordata</taxon>
        <taxon>Craniata</taxon>
        <taxon>Vertebrata</taxon>
        <taxon>Euteleostomi</taxon>
        <taxon>Mammalia</taxon>
        <taxon>Eutheria</taxon>
        <taxon>Laurasiatheria</taxon>
        <taxon>Carnivora</taxon>
        <taxon>Feliformia</taxon>
        <taxon>Hyaenidae</taxon>
        <taxon>Crocuta</taxon>
    </lineage>
</organism>
<dbReference type="EMBL" id="VOAJ01005508">
    <property type="protein sequence ID" value="KAF0874297.1"/>
    <property type="molecule type" value="Genomic_DNA"/>
</dbReference>
<feature type="non-terminal residue" evidence="8">
    <location>
        <position position="878"/>
    </location>
</feature>
<feature type="region of interest" description="Disordered" evidence="6">
    <location>
        <begin position="259"/>
        <end position="383"/>
    </location>
</feature>
<evidence type="ECO:0000256" key="2">
    <source>
        <dbReference type="ARBA" id="ARBA00001946"/>
    </source>
</evidence>
<dbReference type="InterPro" id="IPR013209">
    <property type="entry name" value="LNS2"/>
</dbReference>
<comment type="catalytic activity">
    <reaction evidence="1">
        <text>a 1,2-diacyl-sn-glycero-3-phosphate + H2O = a 1,2-diacyl-sn-glycerol + phosphate</text>
        <dbReference type="Rhea" id="RHEA:27429"/>
        <dbReference type="ChEBI" id="CHEBI:15377"/>
        <dbReference type="ChEBI" id="CHEBI:17815"/>
        <dbReference type="ChEBI" id="CHEBI:43474"/>
        <dbReference type="ChEBI" id="CHEBI:58608"/>
        <dbReference type="EC" id="3.1.3.4"/>
    </reaction>
    <physiologicalReaction direction="left-to-right" evidence="1">
        <dbReference type="Rhea" id="RHEA:27430"/>
    </physiologicalReaction>
</comment>
<dbReference type="InterPro" id="IPR036412">
    <property type="entry name" value="HAD-like_sf"/>
</dbReference>
<feature type="region of interest" description="Disordered" evidence="6">
    <location>
        <begin position="407"/>
        <end position="428"/>
    </location>
</feature>
<dbReference type="Pfam" id="PF08235">
    <property type="entry name" value="LNS2"/>
    <property type="match status" value="1"/>
</dbReference>
<evidence type="ECO:0000256" key="5">
    <source>
        <dbReference type="ARBA" id="ARBA00022801"/>
    </source>
</evidence>
<dbReference type="SMART" id="SM00775">
    <property type="entry name" value="LNS2"/>
    <property type="match status" value="1"/>
</dbReference>
<feature type="region of interest" description="Disordered" evidence="6">
    <location>
        <begin position="218"/>
        <end position="243"/>
    </location>
</feature>
<evidence type="ECO:0000256" key="1">
    <source>
        <dbReference type="ARBA" id="ARBA00001180"/>
    </source>
</evidence>
<dbReference type="GO" id="GO:0005634">
    <property type="term" value="C:nucleus"/>
    <property type="evidence" value="ECO:0007669"/>
    <property type="project" value="TreeGrafter"/>
</dbReference>
<feature type="compositionally biased region" description="Polar residues" evidence="6">
    <location>
        <begin position="187"/>
        <end position="197"/>
    </location>
</feature>
<dbReference type="GO" id="GO:0045944">
    <property type="term" value="P:positive regulation of transcription by RNA polymerase II"/>
    <property type="evidence" value="ECO:0007669"/>
    <property type="project" value="TreeGrafter"/>
</dbReference>